<dbReference type="InterPro" id="IPR017946">
    <property type="entry name" value="PLC-like_Pdiesterase_TIM-brl"/>
</dbReference>
<evidence type="ECO:0000313" key="2">
    <source>
        <dbReference type="EMBL" id="TFB99336.1"/>
    </source>
</evidence>
<dbReference type="AlphaFoldDB" id="A0A4R8W233"/>
<dbReference type="PROSITE" id="PS51704">
    <property type="entry name" value="GP_PDE"/>
    <property type="match status" value="1"/>
</dbReference>
<dbReference type="Proteomes" id="UP000297907">
    <property type="component" value="Unassembled WGS sequence"/>
</dbReference>
<reference evidence="2 3" key="1">
    <citation type="submission" date="2019-03" db="EMBL/GenBank/DDBJ databases">
        <title>Genomics of glacier-inhabiting Cryobacterium strains.</title>
        <authorList>
            <person name="Liu Q."/>
            <person name="Xin Y.-H."/>
        </authorList>
    </citation>
    <scope>NUCLEOTIDE SEQUENCE [LARGE SCALE GENOMIC DNA]</scope>
    <source>
        <strain evidence="2 3">RHLS22-1</strain>
    </source>
</reference>
<proteinExistence type="predicted"/>
<dbReference type="PANTHER" id="PTHR43805:SF1">
    <property type="entry name" value="GP-PDE DOMAIN-CONTAINING PROTEIN"/>
    <property type="match status" value="1"/>
</dbReference>
<name>A0A4R8W233_9MICO</name>
<evidence type="ECO:0000313" key="3">
    <source>
        <dbReference type="Proteomes" id="UP000297907"/>
    </source>
</evidence>
<dbReference type="InterPro" id="IPR030395">
    <property type="entry name" value="GP_PDE_dom"/>
</dbReference>
<feature type="domain" description="GP-PDE" evidence="1">
    <location>
        <begin position="14"/>
        <end position="247"/>
    </location>
</feature>
<dbReference type="SUPFAM" id="SSF51695">
    <property type="entry name" value="PLC-like phosphodiesterases"/>
    <property type="match status" value="1"/>
</dbReference>
<organism evidence="2 3">
    <name type="scientific">Cryobacterium adonitolivorans</name>
    <dbReference type="NCBI Taxonomy" id="1259189"/>
    <lineage>
        <taxon>Bacteria</taxon>
        <taxon>Bacillati</taxon>
        <taxon>Actinomycetota</taxon>
        <taxon>Actinomycetes</taxon>
        <taxon>Micrococcales</taxon>
        <taxon>Microbacteriaceae</taxon>
        <taxon>Cryobacterium</taxon>
    </lineage>
</organism>
<dbReference type="GO" id="GO:0008081">
    <property type="term" value="F:phosphoric diester hydrolase activity"/>
    <property type="evidence" value="ECO:0007669"/>
    <property type="project" value="InterPro"/>
</dbReference>
<gene>
    <name evidence="2" type="ORF">E3O42_13915</name>
</gene>
<evidence type="ECO:0000259" key="1">
    <source>
        <dbReference type="PROSITE" id="PS51704"/>
    </source>
</evidence>
<keyword evidence="3" id="KW-1185">Reference proteome</keyword>
<dbReference type="Gene3D" id="3.20.20.190">
    <property type="entry name" value="Phosphatidylinositol (PI) phosphodiesterase"/>
    <property type="match status" value="1"/>
</dbReference>
<protein>
    <submittedName>
        <fullName evidence="2">Glycerophosphodiester phosphodiesterase</fullName>
    </submittedName>
</protein>
<dbReference type="OrthoDB" id="5241788at2"/>
<dbReference type="PANTHER" id="PTHR43805">
    <property type="entry name" value="GLYCEROPHOSPHORYL DIESTER PHOSPHODIESTERASE"/>
    <property type="match status" value="1"/>
</dbReference>
<dbReference type="RefSeq" id="WP_134454517.1">
    <property type="nucleotide sequence ID" value="NZ_SOFL01000045.1"/>
</dbReference>
<accession>A0A4R8W233</accession>
<sequence>MTADLATFLSPPGPRILAHRGLSTQAPENTLLAFLQAIVSGATHLETDVHASRDGVAVISHDPVLPNGGPAVNALTMAQLGRIDLGAGQTYCSLAEALAAFPEARFNIDVKSADAVLPAARAIRAAAASRRVLLTSFSESRRRRVLRAVPGATTSASAQGIALMLAAIGLRQHWALPRILRGIDAIQVPLRAGRLRIVTPRVISRMHAIGVEVHVWTVNDPAVMARLLALGVDGLVTDRCDLAAHVVARR</sequence>
<dbReference type="EMBL" id="SOFL01000045">
    <property type="protein sequence ID" value="TFB99336.1"/>
    <property type="molecule type" value="Genomic_DNA"/>
</dbReference>
<dbReference type="GO" id="GO:0006629">
    <property type="term" value="P:lipid metabolic process"/>
    <property type="evidence" value="ECO:0007669"/>
    <property type="project" value="InterPro"/>
</dbReference>
<dbReference type="Pfam" id="PF03009">
    <property type="entry name" value="GDPD"/>
    <property type="match status" value="1"/>
</dbReference>
<comment type="caution">
    <text evidence="2">The sequence shown here is derived from an EMBL/GenBank/DDBJ whole genome shotgun (WGS) entry which is preliminary data.</text>
</comment>